<protein>
    <recommendedName>
        <fullName evidence="6">Pentacotripeptide-repeat region of PRORP domain-containing protein</fullName>
    </recommendedName>
</protein>
<dbReference type="Proteomes" id="UP000467840">
    <property type="component" value="Chromosome 12"/>
</dbReference>
<evidence type="ECO:0008006" key="6">
    <source>
        <dbReference type="Google" id="ProtNLM"/>
    </source>
</evidence>
<evidence type="ECO:0000256" key="3">
    <source>
        <dbReference type="PROSITE-ProRule" id="PRU00708"/>
    </source>
</evidence>
<organism evidence="4 5">
    <name type="scientific">Hevea brasiliensis</name>
    <name type="common">Para rubber tree</name>
    <name type="synonym">Siphonia brasiliensis</name>
    <dbReference type="NCBI Taxonomy" id="3981"/>
    <lineage>
        <taxon>Eukaryota</taxon>
        <taxon>Viridiplantae</taxon>
        <taxon>Streptophyta</taxon>
        <taxon>Embryophyta</taxon>
        <taxon>Tracheophyta</taxon>
        <taxon>Spermatophyta</taxon>
        <taxon>Magnoliopsida</taxon>
        <taxon>eudicotyledons</taxon>
        <taxon>Gunneridae</taxon>
        <taxon>Pentapetalae</taxon>
        <taxon>rosids</taxon>
        <taxon>fabids</taxon>
        <taxon>Malpighiales</taxon>
        <taxon>Euphorbiaceae</taxon>
        <taxon>Crotonoideae</taxon>
        <taxon>Micrandreae</taxon>
        <taxon>Hevea</taxon>
    </lineage>
</organism>
<comment type="caution">
    <text evidence="4">The sequence shown here is derived from an EMBL/GenBank/DDBJ whole genome shotgun (WGS) entry which is preliminary data.</text>
</comment>
<proteinExistence type="inferred from homology"/>
<feature type="repeat" description="PPR" evidence="3">
    <location>
        <begin position="147"/>
        <end position="181"/>
    </location>
</feature>
<name>A0A6A6KB07_HEVBR</name>
<dbReference type="Gene3D" id="1.25.40.10">
    <property type="entry name" value="Tetratricopeptide repeat domain"/>
    <property type="match status" value="1"/>
</dbReference>
<dbReference type="Pfam" id="PF13041">
    <property type="entry name" value="PPR_2"/>
    <property type="match status" value="1"/>
</dbReference>
<dbReference type="SUPFAM" id="SSF81901">
    <property type="entry name" value="HCP-like"/>
    <property type="match status" value="1"/>
</dbReference>
<dbReference type="PROSITE" id="PS51375">
    <property type="entry name" value="PPR"/>
    <property type="match status" value="3"/>
</dbReference>
<dbReference type="InterPro" id="IPR051240">
    <property type="entry name" value="Mito_RNA-Proc/Resp"/>
</dbReference>
<keyword evidence="5" id="KW-1185">Reference proteome</keyword>
<dbReference type="AlphaFoldDB" id="A0A6A6KB07"/>
<reference evidence="4 5" key="1">
    <citation type="journal article" date="2020" name="Mol. Plant">
        <title>The Chromosome-Based Rubber Tree Genome Provides New Insights into Spurge Genome Evolution and Rubber Biosynthesis.</title>
        <authorList>
            <person name="Liu J."/>
            <person name="Shi C."/>
            <person name="Shi C.C."/>
            <person name="Li W."/>
            <person name="Zhang Q.J."/>
            <person name="Zhang Y."/>
            <person name="Li K."/>
            <person name="Lu H.F."/>
            <person name="Shi C."/>
            <person name="Zhu S.T."/>
            <person name="Xiao Z.Y."/>
            <person name="Nan H."/>
            <person name="Yue Y."/>
            <person name="Zhu X.G."/>
            <person name="Wu Y."/>
            <person name="Hong X.N."/>
            <person name="Fan G.Y."/>
            <person name="Tong Y."/>
            <person name="Zhang D."/>
            <person name="Mao C.L."/>
            <person name="Liu Y.L."/>
            <person name="Hao S.J."/>
            <person name="Liu W.Q."/>
            <person name="Lv M.Q."/>
            <person name="Zhang H.B."/>
            <person name="Liu Y."/>
            <person name="Hu-Tang G.R."/>
            <person name="Wang J.P."/>
            <person name="Wang J.H."/>
            <person name="Sun Y.H."/>
            <person name="Ni S.B."/>
            <person name="Chen W.B."/>
            <person name="Zhang X.C."/>
            <person name="Jiao Y.N."/>
            <person name="Eichler E.E."/>
            <person name="Li G.H."/>
            <person name="Liu X."/>
            <person name="Gao L.Z."/>
        </authorList>
    </citation>
    <scope>NUCLEOTIDE SEQUENCE [LARGE SCALE GENOMIC DNA]</scope>
    <source>
        <strain evidence="5">cv. GT1</strain>
        <tissue evidence="4">Leaf</tissue>
    </source>
</reference>
<dbReference type="PANTHER" id="PTHR47933:SF11">
    <property type="entry name" value="PENTATRICOPEPTIDE REPEAT-CONTAINING PROTEIN 2"/>
    <property type="match status" value="1"/>
</dbReference>
<accession>A0A6A6KB07</accession>
<evidence type="ECO:0000313" key="5">
    <source>
        <dbReference type="Proteomes" id="UP000467840"/>
    </source>
</evidence>
<dbReference type="InterPro" id="IPR011990">
    <property type="entry name" value="TPR-like_helical_dom_sf"/>
</dbReference>
<dbReference type="PANTHER" id="PTHR47933">
    <property type="entry name" value="PENTATRICOPEPTIDE REPEAT-CONTAINING PROTEIN 1, MITOCHONDRIAL"/>
    <property type="match status" value="1"/>
</dbReference>
<feature type="repeat" description="PPR" evidence="3">
    <location>
        <begin position="77"/>
        <end position="111"/>
    </location>
</feature>
<evidence type="ECO:0000256" key="2">
    <source>
        <dbReference type="ARBA" id="ARBA00022737"/>
    </source>
</evidence>
<sequence length="183" mass="20867">MIFSSSIGPPPLTLFAMITPLLNGWHGLLLSPTVSRNSPRFSLSWHPIPALVLKAGKLDDALLAFETMRKLIDGRPIVAVYNVLIHGYVKCGQHDKVTEIYNRMLKDRVKPDVFTFNILISSYCRNKKFEMALELFREMREKGCSPNVVSFNTLIMGFFRERKFDEGVKMAYEMIDLGCGFQV</sequence>
<dbReference type="NCBIfam" id="TIGR00756">
    <property type="entry name" value="PPR"/>
    <property type="match status" value="3"/>
</dbReference>
<dbReference type="InterPro" id="IPR002885">
    <property type="entry name" value="PPR_rpt"/>
</dbReference>
<dbReference type="Pfam" id="PF01535">
    <property type="entry name" value="PPR"/>
    <property type="match status" value="1"/>
</dbReference>
<evidence type="ECO:0000256" key="1">
    <source>
        <dbReference type="ARBA" id="ARBA00007626"/>
    </source>
</evidence>
<keyword evidence="2" id="KW-0677">Repeat</keyword>
<gene>
    <name evidence="4" type="ORF">GH714_038981</name>
</gene>
<dbReference type="GO" id="GO:0003729">
    <property type="term" value="F:mRNA binding"/>
    <property type="evidence" value="ECO:0007669"/>
    <property type="project" value="TreeGrafter"/>
</dbReference>
<feature type="repeat" description="PPR" evidence="3">
    <location>
        <begin position="112"/>
        <end position="146"/>
    </location>
</feature>
<comment type="similarity">
    <text evidence="1">Belongs to the PPR family. P subfamily.</text>
</comment>
<dbReference type="EMBL" id="JAAGAX010000018">
    <property type="protein sequence ID" value="KAF2285188.1"/>
    <property type="molecule type" value="Genomic_DNA"/>
</dbReference>
<evidence type="ECO:0000313" key="4">
    <source>
        <dbReference type="EMBL" id="KAF2285188.1"/>
    </source>
</evidence>